<dbReference type="InterPro" id="IPR004776">
    <property type="entry name" value="Mem_transp_PIN-like"/>
</dbReference>
<dbReference type="GO" id="GO:0016020">
    <property type="term" value="C:membrane"/>
    <property type="evidence" value="ECO:0007669"/>
    <property type="project" value="UniProtKB-SubCell"/>
</dbReference>
<feature type="non-terminal residue" evidence="6">
    <location>
        <position position="1"/>
    </location>
</feature>
<evidence type="ECO:0000313" key="6">
    <source>
        <dbReference type="EMBL" id="RIB22631.1"/>
    </source>
</evidence>
<evidence type="ECO:0000256" key="3">
    <source>
        <dbReference type="ARBA" id="ARBA00022989"/>
    </source>
</evidence>
<name>A0A397VLE1_9GLOM</name>
<evidence type="ECO:0000313" key="7">
    <source>
        <dbReference type="Proteomes" id="UP000266673"/>
    </source>
</evidence>
<evidence type="ECO:0000256" key="1">
    <source>
        <dbReference type="ARBA" id="ARBA00004141"/>
    </source>
</evidence>
<keyword evidence="4 5" id="KW-0472">Membrane</keyword>
<sequence length="351" mass="39452">LSTLIIKIFMPCFLFSNIASSITIERLIHLWPIPVFFFIYTIISSILGLIGGKLIRLNCSDIKFVMTGIIFNNVTSLSLGLLKGIENTSAISILSWNENEKPKDIVRRGTSYILLATLWTNLLRWSLGAYLLKKVPEKDDPVIPQSSPSTSNQIQINNDQVQVNERTPLLKRLHPITRIKAFLSFKFMNPPLYAAFIALFFVAIPQLDSLFVGKDAPLMSIWQAIDYIGSTAIPLTLLTLGAELHNLPRSHNEHMVSMIVYVLTCRFLIMPIFAVLLVLFTTSYYLNDPMLWFVLILVASGPTAVSCINLSQLTNTYQEEFSALLFYSYLLAAPFVTALILLVLNLIKGMV</sequence>
<comment type="subcellular location">
    <subcellularLocation>
        <location evidence="1">Membrane</location>
        <topology evidence="1">Multi-pass membrane protein</topology>
    </subcellularLocation>
</comment>
<feature type="transmembrane region" description="Helical" evidence="5">
    <location>
        <begin position="31"/>
        <end position="52"/>
    </location>
</feature>
<proteinExistence type="predicted"/>
<dbReference type="Proteomes" id="UP000266673">
    <property type="component" value="Unassembled WGS sequence"/>
</dbReference>
<dbReference type="GO" id="GO:0055085">
    <property type="term" value="P:transmembrane transport"/>
    <property type="evidence" value="ECO:0007669"/>
    <property type="project" value="InterPro"/>
</dbReference>
<dbReference type="Pfam" id="PF03547">
    <property type="entry name" value="Mem_trans"/>
    <property type="match status" value="1"/>
</dbReference>
<feature type="transmembrane region" description="Helical" evidence="5">
    <location>
        <begin position="259"/>
        <end position="285"/>
    </location>
</feature>
<keyword evidence="7" id="KW-1185">Reference proteome</keyword>
<feature type="transmembrane region" description="Helical" evidence="5">
    <location>
        <begin position="291"/>
        <end position="311"/>
    </location>
</feature>
<dbReference type="PANTHER" id="PTHR31794">
    <property type="entry name" value="AUXIN EFFLUX TRANSPORTER FAMILY PROTEIN (EUROFUNG)"/>
    <property type="match status" value="1"/>
</dbReference>
<protein>
    <submittedName>
        <fullName evidence="6">Auxin efflux carrier</fullName>
    </submittedName>
</protein>
<evidence type="ECO:0000256" key="4">
    <source>
        <dbReference type="ARBA" id="ARBA00023136"/>
    </source>
</evidence>
<comment type="caution">
    <text evidence="6">The sequence shown here is derived from an EMBL/GenBank/DDBJ whole genome shotgun (WGS) entry which is preliminary data.</text>
</comment>
<accession>A0A397VLE1</accession>
<dbReference type="AlphaFoldDB" id="A0A397VLE1"/>
<feature type="transmembrane region" description="Helical" evidence="5">
    <location>
        <begin position="323"/>
        <end position="347"/>
    </location>
</feature>
<keyword evidence="2 5" id="KW-0812">Transmembrane</keyword>
<dbReference type="EMBL" id="QKWP01000300">
    <property type="protein sequence ID" value="RIB22631.1"/>
    <property type="molecule type" value="Genomic_DNA"/>
</dbReference>
<dbReference type="STRING" id="44941.A0A397VLE1"/>
<dbReference type="OrthoDB" id="191139at2759"/>
<evidence type="ECO:0000256" key="2">
    <source>
        <dbReference type="ARBA" id="ARBA00022692"/>
    </source>
</evidence>
<reference evidence="6 7" key="1">
    <citation type="submission" date="2018-06" db="EMBL/GenBank/DDBJ databases">
        <title>Comparative genomics reveals the genomic features of Rhizophagus irregularis, R. cerebriforme, R. diaphanum and Gigaspora rosea, and their symbiotic lifestyle signature.</title>
        <authorList>
            <person name="Morin E."/>
            <person name="San Clemente H."/>
            <person name="Chen E.C.H."/>
            <person name="De La Providencia I."/>
            <person name="Hainaut M."/>
            <person name="Kuo A."/>
            <person name="Kohler A."/>
            <person name="Murat C."/>
            <person name="Tang N."/>
            <person name="Roy S."/>
            <person name="Loubradou J."/>
            <person name="Henrissat B."/>
            <person name="Grigoriev I.V."/>
            <person name="Corradi N."/>
            <person name="Roux C."/>
            <person name="Martin F.M."/>
        </authorList>
    </citation>
    <scope>NUCLEOTIDE SEQUENCE [LARGE SCALE GENOMIC DNA]</scope>
    <source>
        <strain evidence="6 7">DAOM 194757</strain>
    </source>
</reference>
<dbReference type="GO" id="GO:0005783">
    <property type="term" value="C:endoplasmic reticulum"/>
    <property type="evidence" value="ECO:0007669"/>
    <property type="project" value="TreeGrafter"/>
</dbReference>
<organism evidence="6 7">
    <name type="scientific">Gigaspora rosea</name>
    <dbReference type="NCBI Taxonomy" id="44941"/>
    <lineage>
        <taxon>Eukaryota</taxon>
        <taxon>Fungi</taxon>
        <taxon>Fungi incertae sedis</taxon>
        <taxon>Mucoromycota</taxon>
        <taxon>Glomeromycotina</taxon>
        <taxon>Glomeromycetes</taxon>
        <taxon>Diversisporales</taxon>
        <taxon>Gigasporaceae</taxon>
        <taxon>Gigaspora</taxon>
    </lineage>
</organism>
<feature type="transmembrane region" description="Helical" evidence="5">
    <location>
        <begin position="227"/>
        <end position="247"/>
    </location>
</feature>
<gene>
    <name evidence="6" type="ORF">C2G38_1960536</name>
</gene>
<evidence type="ECO:0000256" key="5">
    <source>
        <dbReference type="SAM" id="Phobius"/>
    </source>
</evidence>
<keyword evidence="3 5" id="KW-1133">Transmembrane helix</keyword>
<feature type="transmembrane region" description="Helical" evidence="5">
    <location>
        <begin position="187"/>
        <end position="207"/>
    </location>
</feature>
<dbReference type="PANTHER" id="PTHR31794:SF4">
    <property type="entry name" value="AUXIN EFFLUX TRANSPORTER FAMILY PROTEIN (EUROFUNG)"/>
    <property type="match status" value="1"/>
</dbReference>